<protein>
    <recommendedName>
        <fullName evidence="3">DUF4194 domain-containing protein</fullName>
    </recommendedName>
</protein>
<dbReference type="PATRIC" id="fig|1566026.4.peg.2599"/>
<accession>A0A0L8APR8</accession>
<sequence length="183" mass="21688">MTYPDHHRKIVTALMEGKFITSSETRLFDTLQEERDFYTSFFETSFGYELVITQDYAHLISSETNENTSRDISIFFSILCFELDKHGKNFLDELSYNTFGMAEIAEYFRDSSWSEVIKANKSLNSEENLQTFFRTLVKRNIAVKESSDEYVFTKAYKLFTEFARELIQREINENQSEKNKDER</sequence>
<keyword evidence="2" id="KW-1185">Reference proteome</keyword>
<organism evidence="1 2">
    <name type="scientific">Roseivirga seohaensis subsp. aquiponti</name>
    <dbReference type="NCBI Taxonomy" id="1566026"/>
    <lineage>
        <taxon>Bacteria</taxon>
        <taxon>Pseudomonadati</taxon>
        <taxon>Bacteroidota</taxon>
        <taxon>Cytophagia</taxon>
        <taxon>Cytophagales</taxon>
        <taxon>Roseivirgaceae</taxon>
        <taxon>Roseivirga</taxon>
    </lineage>
</organism>
<dbReference type="OrthoDB" id="979470at2"/>
<evidence type="ECO:0008006" key="3">
    <source>
        <dbReference type="Google" id="ProtNLM"/>
    </source>
</evidence>
<comment type="caution">
    <text evidence="1">The sequence shown here is derived from an EMBL/GenBank/DDBJ whole genome shotgun (WGS) entry which is preliminary data.</text>
</comment>
<dbReference type="RefSeq" id="WP_053222414.1">
    <property type="nucleotide sequence ID" value="NZ_JSVA01000004.1"/>
</dbReference>
<proteinExistence type="predicted"/>
<dbReference type="Pfam" id="PF21980">
    <property type="entry name" value="MksE"/>
    <property type="match status" value="1"/>
</dbReference>
<evidence type="ECO:0000313" key="2">
    <source>
        <dbReference type="Proteomes" id="UP000036908"/>
    </source>
</evidence>
<evidence type="ECO:0000313" key="1">
    <source>
        <dbReference type="EMBL" id="KOF04172.1"/>
    </source>
</evidence>
<gene>
    <name evidence="1" type="ORF">OB69_04125</name>
</gene>
<name>A0A0L8APR8_9BACT</name>
<dbReference type="EMBL" id="JSVA01000004">
    <property type="protein sequence ID" value="KOF04172.1"/>
    <property type="molecule type" value="Genomic_DNA"/>
</dbReference>
<dbReference type="AlphaFoldDB" id="A0A0L8APR8"/>
<dbReference type="InterPro" id="IPR053841">
    <property type="entry name" value="MksE"/>
</dbReference>
<reference evidence="2" key="1">
    <citation type="submission" date="2014-11" db="EMBL/GenBank/DDBJ databases">
        <title>Genome sequencing of Roseivirga sp. D-25.</title>
        <authorList>
            <person name="Selvaratnam C."/>
            <person name="Thevarajoo S."/>
            <person name="Goh K.M."/>
            <person name="Eee R."/>
            <person name="Chan K.-G."/>
            <person name="Chong C.S."/>
        </authorList>
    </citation>
    <scope>NUCLEOTIDE SEQUENCE [LARGE SCALE GENOMIC DNA]</scope>
    <source>
        <strain evidence="2">D-25</strain>
    </source>
</reference>
<dbReference type="Proteomes" id="UP000036908">
    <property type="component" value="Unassembled WGS sequence"/>
</dbReference>